<dbReference type="EMBL" id="CAMXCT030001713">
    <property type="protein sequence ID" value="CAL4779757.1"/>
    <property type="molecule type" value="Genomic_DNA"/>
</dbReference>
<reference evidence="2 3" key="2">
    <citation type="submission" date="2024-05" db="EMBL/GenBank/DDBJ databases">
        <authorList>
            <person name="Chen Y."/>
            <person name="Shah S."/>
            <person name="Dougan E. K."/>
            <person name="Thang M."/>
            <person name="Chan C."/>
        </authorList>
    </citation>
    <scope>NUCLEOTIDE SEQUENCE [LARGE SCALE GENOMIC DNA]</scope>
</reference>
<dbReference type="SUPFAM" id="SSF48371">
    <property type="entry name" value="ARM repeat"/>
    <property type="match status" value="1"/>
</dbReference>
<sequence>MKLDHHDQMWTLIGEILWDILVLLDEKALLELGTCTRYLLIQCERRRLQVFLHQVKSPEKRSAGKLRLSDDGHVSRKLCPPPKRLLRVQNTRSVQGALMKLSRVVKDEDQLVISSILPWVECGDQSTRACALRAVGRVCRFGHSKAVSALMRCIRESSLNAAAMLELGNTLQRLVPSNDPDILKEIYQLLESNAFPVRHAALQALPHVCAKGDEKALEKILARVDDKDVEIREEAIRALGKVANADDHRALNCIIRGLRDESIYVRQAALEVMP</sequence>
<keyword evidence="3" id="KW-1185">Reference proteome</keyword>
<accession>A0A9P1CJ01</accession>
<dbReference type="AlphaFoldDB" id="A0A9P1CJ01"/>
<dbReference type="Gene3D" id="1.25.10.10">
    <property type="entry name" value="Leucine-rich Repeat Variant"/>
    <property type="match status" value="2"/>
</dbReference>
<proteinExistence type="predicted"/>
<evidence type="ECO:0000313" key="1">
    <source>
        <dbReference type="EMBL" id="CAI3992445.1"/>
    </source>
</evidence>
<dbReference type="EMBL" id="CAMXCT010001713">
    <property type="protein sequence ID" value="CAI3992445.1"/>
    <property type="molecule type" value="Genomic_DNA"/>
</dbReference>
<evidence type="ECO:0000313" key="3">
    <source>
        <dbReference type="Proteomes" id="UP001152797"/>
    </source>
</evidence>
<evidence type="ECO:0000313" key="2">
    <source>
        <dbReference type="EMBL" id="CAL4779757.1"/>
    </source>
</evidence>
<dbReference type="Pfam" id="PF13646">
    <property type="entry name" value="HEAT_2"/>
    <property type="match status" value="1"/>
</dbReference>
<dbReference type="OrthoDB" id="424643at2759"/>
<dbReference type="EMBL" id="CAMXCT020001713">
    <property type="protein sequence ID" value="CAL1145820.1"/>
    <property type="molecule type" value="Genomic_DNA"/>
</dbReference>
<dbReference type="InterPro" id="IPR011989">
    <property type="entry name" value="ARM-like"/>
</dbReference>
<gene>
    <name evidence="1" type="ORF">C1SCF055_LOCUS19278</name>
</gene>
<dbReference type="InterPro" id="IPR016024">
    <property type="entry name" value="ARM-type_fold"/>
</dbReference>
<name>A0A9P1CJ01_9DINO</name>
<comment type="caution">
    <text evidence="1">The sequence shown here is derived from an EMBL/GenBank/DDBJ whole genome shotgun (WGS) entry which is preliminary data.</text>
</comment>
<reference evidence="1" key="1">
    <citation type="submission" date="2022-10" db="EMBL/GenBank/DDBJ databases">
        <authorList>
            <person name="Chen Y."/>
            <person name="Dougan E. K."/>
            <person name="Chan C."/>
            <person name="Rhodes N."/>
            <person name="Thang M."/>
        </authorList>
    </citation>
    <scope>NUCLEOTIDE SEQUENCE</scope>
</reference>
<dbReference type="Proteomes" id="UP001152797">
    <property type="component" value="Unassembled WGS sequence"/>
</dbReference>
<organism evidence="1">
    <name type="scientific">Cladocopium goreaui</name>
    <dbReference type="NCBI Taxonomy" id="2562237"/>
    <lineage>
        <taxon>Eukaryota</taxon>
        <taxon>Sar</taxon>
        <taxon>Alveolata</taxon>
        <taxon>Dinophyceae</taxon>
        <taxon>Suessiales</taxon>
        <taxon>Symbiodiniaceae</taxon>
        <taxon>Cladocopium</taxon>
    </lineage>
</organism>
<protein>
    <submittedName>
        <fullName evidence="2">HEAT repeat domain-containing protein</fullName>
    </submittedName>
</protein>